<organism evidence="1 2">
    <name type="scientific">Polaromonas jejuensis</name>
    <dbReference type="NCBI Taxonomy" id="457502"/>
    <lineage>
        <taxon>Bacteria</taxon>
        <taxon>Pseudomonadati</taxon>
        <taxon>Pseudomonadota</taxon>
        <taxon>Betaproteobacteria</taxon>
        <taxon>Burkholderiales</taxon>
        <taxon>Comamonadaceae</taxon>
        <taxon>Polaromonas</taxon>
    </lineage>
</organism>
<reference evidence="2" key="1">
    <citation type="journal article" date="2019" name="Int. J. Syst. Evol. Microbiol.">
        <title>The Global Catalogue of Microorganisms (GCM) 10K type strain sequencing project: providing services to taxonomists for standard genome sequencing and annotation.</title>
        <authorList>
            <consortium name="The Broad Institute Genomics Platform"/>
            <consortium name="The Broad Institute Genome Sequencing Center for Infectious Disease"/>
            <person name="Wu L."/>
            <person name="Ma J."/>
        </authorList>
    </citation>
    <scope>NUCLEOTIDE SEQUENCE [LARGE SCALE GENOMIC DNA]</scope>
    <source>
        <strain evidence="2">CGMCC 4.7277</strain>
    </source>
</reference>
<dbReference type="Gene3D" id="3.40.50.1010">
    <property type="entry name" value="5'-nuclease"/>
    <property type="match status" value="1"/>
</dbReference>
<dbReference type="InterPro" id="IPR016541">
    <property type="entry name" value="UCP008505"/>
</dbReference>
<proteinExistence type="predicted"/>
<dbReference type="SUPFAM" id="SSF88723">
    <property type="entry name" value="PIN domain-like"/>
    <property type="match status" value="1"/>
</dbReference>
<dbReference type="EMBL" id="JBHSMX010000010">
    <property type="protein sequence ID" value="MFC5520268.1"/>
    <property type="molecule type" value="Genomic_DNA"/>
</dbReference>
<accession>A0ABW0Q765</accession>
<dbReference type="RefSeq" id="WP_084389633.1">
    <property type="nucleotide sequence ID" value="NZ_JBHSMX010000010.1"/>
</dbReference>
<comment type="caution">
    <text evidence="1">The sequence shown here is derived from an EMBL/GenBank/DDBJ whole genome shotgun (WGS) entry which is preliminary data.</text>
</comment>
<evidence type="ECO:0000313" key="1">
    <source>
        <dbReference type="EMBL" id="MFC5520268.1"/>
    </source>
</evidence>
<dbReference type="InterPro" id="IPR029060">
    <property type="entry name" value="PIN-like_dom_sf"/>
</dbReference>
<gene>
    <name evidence="1" type="ORF">ACFPP7_04975</name>
</gene>
<evidence type="ECO:0000313" key="2">
    <source>
        <dbReference type="Proteomes" id="UP001596084"/>
    </source>
</evidence>
<name>A0ABW0Q765_9BURK</name>
<protein>
    <submittedName>
        <fullName evidence="1">DUF4411 family protein</fullName>
    </submittedName>
</protein>
<keyword evidence="2" id="KW-1185">Reference proteome</keyword>
<dbReference type="Pfam" id="PF14367">
    <property type="entry name" value="DUF4411"/>
    <property type="match status" value="1"/>
</dbReference>
<dbReference type="Proteomes" id="UP001596084">
    <property type="component" value="Unassembled WGS sequence"/>
</dbReference>
<sequence length="159" mass="17490">MQVIDASSIVYAWDNYPIAQFPRLWDWLRDEINAVRLHIPFVALEEVRNVAPDCAAWLTAAGIVVLPVGNQVTTDANRIKGLLGIVGDRYQAGVGENDLLIVATARHHGFELISNESEQPTLPRAMANYKIPAVCAMNAVGVSCCSFLTYFKRSGRVFG</sequence>